<evidence type="ECO:0000313" key="2">
    <source>
        <dbReference type="EMBL" id="MDT9591514.1"/>
    </source>
</evidence>
<feature type="region of interest" description="Disordered" evidence="1">
    <location>
        <begin position="178"/>
        <end position="198"/>
    </location>
</feature>
<reference evidence="2 3" key="1">
    <citation type="submission" date="2023-08" db="EMBL/GenBank/DDBJ databases">
        <title>Nocardioides seae sp. nov., a bacterium isolated from a soil.</title>
        <authorList>
            <person name="Wang X."/>
        </authorList>
    </citation>
    <scope>NUCLEOTIDE SEQUENCE [LARGE SCALE GENOMIC DNA]</scope>
    <source>
        <strain evidence="2 3">YZH12</strain>
    </source>
</reference>
<protein>
    <recommendedName>
        <fullName evidence="4">Restriction system protein Mrr-like N-terminal domain-containing protein</fullName>
    </recommendedName>
</protein>
<feature type="region of interest" description="Disordered" evidence="1">
    <location>
        <begin position="16"/>
        <end position="84"/>
    </location>
</feature>
<feature type="compositionally biased region" description="Low complexity" evidence="1">
    <location>
        <begin position="39"/>
        <end position="84"/>
    </location>
</feature>
<accession>A0ABU3PQM2</accession>
<feature type="compositionally biased region" description="Acidic residues" evidence="1">
    <location>
        <begin position="181"/>
        <end position="198"/>
    </location>
</feature>
<organism evidence="2 3">
    <name type="scientific">Nocardioides imazamoxiresistens</name>
    <dbReference type="NCBI Taxonomy" id="3231893"/>
    <lineage>
        <taxon>Bacteria</taxon>
        <taxon>Bacillati</taxon>
        <taxon>Actinomycetota</taxon>
        <taxon>Actinomycetes</taxon>
        <taxon>Propionibacteriales</taxon>
        <taxon>Nocardioidaceae</taxon>
        <taxon>Nocardioides</taxon>
    </lineage>
</organism>
<name>A0ABU3PQM2_9ACTN</name>
<evidence type="ECO:0008006" key="4">
    <source>
        <dbReference type="Google" id="ProtNLM"/>
    </source>
</evidence>
<proteinExistence type="predicted"/>
<dbReference type="RefSeq" id="WP_315730478.1">
    <property type="nucleotide sequence ID" value="NZ_JAVYII010000001.1"/>
</dbReference>
<dbReference type="Proteomes" id="UP001268542">
    <property type="component" value="Unassembled WGS sequence"/>
</dbReference>
<comment type="caution">
    <text evidence="2">The sequence shown here is derived from an EMBL/GenBank/DDBJ whole genome shotgun (WGS) entry which is preliminary data.</text>
</comment>
<gene>
    <name evidence="2" type="ORF">RDV89_00445</name>
</gene>
<evidence type="ECO:0000256" key="1">
    <source>
        <dbReference type="SAM" id="MobiDB-lite"/>
    </source>
</evidence>
<dbReference type="EMBL" id="JAVYII010000001">
    <property type="protein sequence ID" value="MDT9591514.1"/>
    <property type="molecule type" value="Genomic_DNA"/>
</dbReference>
<feature type="compositionally biased region" description="Pro residues" evidence="1">
    <location>
        <begin position="21"/>
        <end position="30"/>
    </location>
</feature>
<sequence length="198" mass="21144">MSADKWCEFCEMSLVSCPHGAPKPPPPAETPPLERVRTRATTGTSGTTGAAPRTTRTPVSARRVPGTPAPAPVRRAPVVRPGRTPQGAFRPYLLATLADHDGRLERDLALEEVGRRMADVLQRDDLGIGPSGEVRWRTVALKERRALVDAGLVGSAGPGLWELTSAGYETLAVFRAAQEQAEQEQAEASDDPETGTAD</sequence>
<keyword evidence="3" id="KW-1185">Reference proteome</keyword>
<evidence type="ECO:0000313" key="3">
    <source>
        <dbReference type="Proteomes" id="UP001268542"/>
    </source>
</evidence>